<comment type="subcellular location">
    <subcellularLocation>
        <location evidence="1 7">Cell membrane</location>
        <topology evidence="1 7">Multi-pass membrane protein</topology>
    </subcellularLocation>
</comment>
<dbReference type="PROSITE" id="PS50928">
    <property type="entry name" value="ABC_TM1"/>
    <property type="match status" value="1"/>
</dbReference>
<feature type="domain" description="ABC transmembrane type-1" evidence="8">
    <location>
        <begin position="90"/>
        <end position="307"/>
    </location>
</feature>
<sequence>MRTVTPIQAHPKVRLRLLAAHLKQAKRSWQLLVLFSLPLAYLIIFQYWPMYGAQIAFKDFIPVKGIMGSEWVGMKHMTRFFGSYDFWRVLKNTIGLAFYHLIVGFPVPIILALGLNYVRQARFKKSVQMITYAPHFISTVVMVGMLLQFLDPRTGIVNQFLTLIGVDPVHFMAKPELFQTIYVLSDIWQNAGWGCIIYLAALAGVSPTLHEAAVVDGASKWRRIWHIDLPGIMPVMIILLILSMGNLMQTGFEKVYLMQNPVNITTSEVIDTYVYKVGLISDGLNFSYASAIGLFKSIVNLLLLITVNQIARVVGKESLW</sequence>
<keyword evidence="6 7" id="KW-0472">Membrane</keyword>
<dbReference type="EMBL" id="JANIPJ010000008">
    <property type="protein sequence ID" value="MCR2804790.1"/>
    <property type="molecule type" value="Genomic_DNA"/>
</dbReference>
<reference evidence="9" key="1">
    <citation type="submission" date="2022-08" db="EMBL/GenBank/DDBJ databases">
        <title>The genomic sequence of strain Paenibacillus sp. SCIV0701.</title>
        <authorList>
            <person name="Zhao H."/>
        </authorList>
    </citation>
    <scope>NUCLEOTIDE SEQUENCE</scope>
    <source>
        <strain evidence="9">SCIV0701</strain>
    </source>
</reference>
<evidence type="ECO:0000259" key="8">
    <source>
        <dbReference type="PROSITE" id="PS50928"/>
    </source>
</evidence>
<accession>A0A9X2MR01</accession>
<dbReference type="GO" id="GO:0055085">
    <property type="term" value="P:transmembrane transport"/>
    <property type="evidence" value="ECO:0007669"/>
    <property type="project" value="InterPro"/>
</dbReference>
<keyword evidence="3" id="KW-1003">Cell membrane</keyword>
<evidence type="ECO:0000313" key="10">
    <source>
        <dbReference type="Proteomes" id="UP001141950"/>
    </source>
</evidence>
<dbReference type="CDD" id="cd06261">
    <property type="entry name" value="TM_PBP2"/>
    <property type="match status" value="1"/>
</dbReference>
<feature type="transmembrane region" description="Helical" evidence="7">
    <location>
        <begin position="31"/>
        <end position="48"/>
    </location>
</feature>
<evidence type="ECO:0000256" key="4">
    <source>
        <dbReference type="ARBA" id="ARBA00022692"/>
    </source>
</evidence>
<keyword evidence="4 7" id="KW-0812">Transmembrane</keyword>
<feature type="transmembrane region" description="Helical" evidence="7">
    <location>
        <begin position="286"/>
        <end position="307"/>
    </location>
</feature>
<evidence type="ECO:0000256" key="6">
    <source>
        <dbReference type="ARBA" id="ARBA00023136"/>
    </source>
</evidence>
<feature type="transmembrane region" description="Helical" evidence="7">
    <location>
        <begin position="97"/>
        <end position="118"/>
    </location>
</feature>
<dbReference type="GO" id="GO:0005886">
    <property type="term" value="C:plasma membrane"/>
    <property type="evidence" value="ECO:0007669"/>
    <property type="project" value="UniProtKB-SubCell"/>
</dbReference>
<evidence type="ECO:0000313" key="9">
    <source>
        <dbReference type="EMBL" id="MCR2804790.1"/>
    </source>
</evidence>
<feature type="transmembrane region" description="Helical" evidence="7">
    <location>
        <begin position="229"/>
        <end position="248"/>
    </location>
</feature>
<comment type="caution">
    <text evidence="9">The sequence shown here is derived from an EMBL/GenBank/DDBJ whole genome shotgun (WGS) entry which is preliminary data.</text>
</comment>
<dbReference type="Pfam" id="PF00528">
    <property type="entry name" value="BPD_transp_1"/>
    <property type="match status" value="1"/>
</dbReference>
<dbReference type="PANTHER" id="PTHR43227:SF11">
    <property type="entry name" value="BLL4140 PROTEIN"/>
    <property type="match status" value="1"/>
</dbReference>
<comment type="similarity">
    <text evidence="7">Belongs to the binding-protein-dependent transport system permease family.</text>
</comment>
<evidence type="ECO:0000256" key="5">
    <source>
        <dbReference type="ARBA" id="ARBA00022989"/>
    </source>
</evidence>
<dbReference type="RefSeq" id="WP_257446129.1">
    <property type="nucleotide sequence ID" value="NZ_JANIPJ010000008.1"/>
</dbReference>
<dbReference type="Proteomes" id="UP001141950">
    <property type="component" value="Unassembled WGS sequence"/>
</dbReference>
<dbReference type="Gene3D" id="1.10.3720.10">
    <property type="entry name" value="MetI-like"/>
    <property type="match status" value="1"/>
</dbReference>
<dbReference type="InterPro" id="IPR050809">
    <property type="entry name" value="UgpAE/MalFG_permease"/>
</dbReference>
<protein>
    <submittedName>
        <fullName evidence="9">ABC transporter permease subunit</fullName>
    </submittedName>
</protein>
<evidence type="ECO:0000256" key="3">
    <source>
        <dbReference type="ARBA" id="ARBA00022475"/>
    </source>
</evidence>
<dbReference type="SUPFAM" id="SSF161098">
    <property type="entry name" value="MetI-like"/>
    <property type="match status" value="1"/>
</dbReference>
<name>A0A9X2MR01_9BACL</name>
<proteinExistence type="inferred from homology"/>
<organism evidence="9 10">
    <name type="scientific">Paenibacillus soyae</name>
    <dbReference type="NCBI Taxonomy" id="2969249"/>
    <lineage>
        <taxon>Bacteria</taxon>
        <taxon>Bacillati</taxon>
        <taxon>Bacillota</taxon>
        <taxon>Bacilli</taxon>
        <taxon>Bacillales</taxon>
        <taxon>Paenibacillaceae</taxon>
        <taxon>Paenibacillus</taxon>
    </lineage>
</organism>
<dbReference type="PANTHER" id="PTHR43227">
    <property type="entry name" value="BLL4140 PROTEIN"/>
    <property type="match status" value="1"/>
</dbReference>
<dbReference type="InterPro" id="IPR035906">
    <property type="entry name" value="MetI-like_sf"/>
</dbReference>
<evidence type="ECO:0000256" key="2">
    <source>
        <dbReference type="ARBA" id="ARBA00022448"/>
    </source>
</evidence>
<evidence type="ECO:0000256" key="1">
    <source>
        <dbReference type="ARBA" id="ARBA00004651"/>
    </source>
</evidence>
<gene>
    <name evidence="9" type="ORF">NQZ67_12955</name>
</gene>
<keyword evidence="2 7" id="KW-0813">Transport</keyword>
<dbReference type="InterPro" id="IPR000515">
    <property type="entry name" value="MetI-like"/>
</dbReference>
<dbReference type="AlphaFoldDB" id="A0A9X2MR01"/>
<evidence type="ECO:0000256" key="7">
    <source>
        <dbReference type="RuleBase" id="RU363032"/>
    </source>
</evidence>
<keyword evidence="5 7" id="KW-1133">Transmembrane helix</keyword>
<keyword evidence="10" id="KW-1185">Reference proteome</keyword>
<feature type="transmembrane region" description="Helical" evidence="7">
    <location>
        <begin position="130"/>
        <end position="150"/>
    </location>
</feature>
<feature type="transmembrane region" description="Helical" evidence="7">
    <location>
        <begin position="191"/>
        <end position="209"/>
    </location>
</feature>